<dbReference type="PANTHER" id="PTHR43000">
    <property type="entry name" value="DTDP-D-GLUCOSE 4,6-DEHYDRATASE-RELATED"/>
    <property type="match status" value="1"/>
</dbReference>
<reference evidence="3" key="1">
    <citation type="submission" date="2020-04" db="EMBL/GenBank/DDBJ databases">
        <authorList>
            <person name="Chiriac C."/>
            <person name="Salcher M."/>
            <person name="Ghai R."/>
            <person name="Kavagutti S V."/>
        </authorList>
    </citation>
    <scope>NUCLEOTIDE SEQUENCE</scope>
</reference>
<sequence length="324" mass="36843">MKFIVTGGSGFIGHNVVRQLEDLGHECYILDSGTDYGFVPEDELTYLLRSRRDRMRANTHYIDLCEHDRVKSFFNNFGFNCDAVIHLASFPRQKVVSANPVWGAEVMGTGLVHLLETCKRHNIPKFVYISSSMVYGDFKNDVTEDAPCMPQGQYGIMKYMGEQLVKDYTRRGCFDHVIIRPSAVYGEYDVEDRVVSKFMLSAMRGQILRVNGANETLDFTYVEDAARGIVQATLSEAATNNTYNITKSHSMSLLQAASLAIKIAGQGDIECREKDADFPSRGALSIDRARRDFDFNPQVDVEEGFRKYYEWFTTSPYWQAQLNE</sequence>
<dbReference type="Gene3D" id="3.40.50.720">
    <property type="entry name" value="NAD(P)-binding Rossmann-like Domain"/>
    <property type="match status" value="1"/>
</dbReference>
<dbReference type="SUPFAM" id="SSF51735">
    <property type="entry name" value="NAD(P)-binding Rossmann-fold domains"/>
    <property type="match status" value="1"/>
</dbReference>
<evidence type="ECO:0000256" key="1">
    <source>
        <dbReference type="ARBA" id="ARBA00007637"/>
    </source>
</evidence>
<comment type="similarity">
    <text evidence="1">Belongs to the NAD(P)-dependent epimerase/dehydratase family.</text>
</comment>
<dbReference type="InterPro" id="IPR001509">
    <property type="entry name" value="Epimerase_deHydtase"/>
</dbReference>
<feature type="domain" description="NAD-dependent epimerase/dehydratase" evidence="2">
    <location>
        <begin position="4"/>
        <end position="245"/>
    </location>
</feature>
<protein>
    <submittedName>
        <fullName evidence="3">WcaG Nucleoside-diphosphate-sugar epimerases</fullName>
    </submittedName>
</protein>
<evidence type="ECO:0000313" key="3">
    <source>
        <dbReference type="EMBL" id="CAB4128832.1"/>
    </source>
</evidence>
<gene>
    <name evidence="3" type="ORF">UFOVP112_85</name>
</gene>
<accession>A0A6J5L5K6</accession>
<organism evidence="3">
    <name type="scientific">uncultured Caudovirales phage</name>
    <dbReference type="NCBI Taxonomy" id="2100421"/>
    <lineage>
        <taxon>Viruses</taxon>
        <taxon>Duplodnaviria</taxon>
        <taxon>Heunggongvirae</taxon>
        <taxon>Uroviricota</taxon>
        <taxon>Caudoviricetes</taxon>
        <taxon>Peduoviridae</taxon>
        <taxon>Maltschvirus</taxon>
        <taxon>Maltschvirus maltsch</taxon>
    </lineage>
</organism>
<dbReference type="EMBL" id="LR796233">
    <property type="protein sequence ID" value="CAB4128832.1"/>
    <property type="molecule type" value="Genomic_DNA"/>
</dbReference>
<dbReference type="InterPro" id="IPR036291">
    <property type="entry name" value="NAD(P)-bd_dom_sf"/>
</dbReference>
<name>A0A6J5L5K6_9CAUD</name>
<proteinExistence type="inferred from homology"/>
<evidence type="ECO:0000259" key="2">
    <source>
        <dbReference type="Pfam" id="PF01370"/>
    </source>
</evidence>
<dbReference type="Pfam" id="PF01370">
    <property type="entry name" value="Epimerase"/>
    <property type="match status" value="1"/>
</dbReference>